<dbReference type="Pfam" id="PF01381">
    <property type="entry name" value="HTH_3"/>
    <property type="match status" value="1"/>
</dbReference>
<protein>
    <recommendedName>
        <fullName evidence="1">HTH cro/C1-type domain-containing protein</fullName>
    </recommendedName>
</protein>
<sequence length="279" mass="32163">MKVERIVARRKQLKLSQIALSDGICTQATLSKLENGLQIPSIDILVSLCEKLGLTLNDIFPMHTKQALTNDEVYLNQAIQAQIHQNVTKYRMIFKKIELKSLREEKRAVYHLSHYLAALFFDNDVVSAKRWRDRINTNELVDDQQLLLMAGEAYQCYMVGHSDRAQSLFAKIWQQQNFSARSVQENASVANIVTLYLSARFELACGRYKNTVFLASYGINLLSDTDHSYFLENFFLLMVQADKQLQGQRFVHNEMLKNARTLAKLHQNELILQQIGTLF</sequence>
<feature type="domain" description="HTH cro/C1-type" evidence="1">
    <location>
        <begin position="6"/>
        <end position="59"/>
    </location>
</feature>
<organism evidence="2 3">
    <name type="scientific">Leuconostoc fallax</name>
    <dbReference type="NCBI Taxonomy" id="1251"/>
    <lineage>
        <taxon>Bacteria</taxon>
        <taxon>Bacillati</taxon>
        <taxon>Bacillota</taxon>
        <taxon>Bacilli</taxon>
        <taxon>Lactobacillales</taxon>
        <taxon>Lactobacillaceae</taxon>
        <taxon>Leuconostoc</taxon>
    </lineage>
</organism>
<evidence type="ECO:0000313" key="2">
    <source>
        <dbReference type="EMBL" id="TDG68474.1"/>
    </source>
</evidence>
<dbReference type="InterPro" id="IPR053163">
    <property type="entry name" value="HTH-type_regulator_Rgg"/>
</dbReference>
<dbReference type="InterPro" id="IPR001387">
    <property type="entry name" value="Cro/C1-type_HTH"/>
</dbReference>
<dbReference type="STRING" id="907931.GCA_000165675_01771"/>
<evidence type="ECO:0000259" key="1">
    <source>
        <dbReference type="PROSITE" id="PS50943"/>
    </source>
</evidence>
<keyword evidence="3" id="KW-1185">Reference proteome</keyword>
<dbReference type="SMART" id="SM00530">
    <property type="entry name" value="HTH_XRE"/>
    <property type="match status" value="1"/>
</dbReference>
<accession>A0A4R5N905</accession>
<dbReference type="Gene3D" id="1.25.40.10">
    <property type="entry name" value="Tetratricopeptide repeat domain"/>
    <property type="match status" value="1"/>
</dbReference>
<dbReference type="InterPro" id="IPR011990">
    <property type="entry name" value="TPR-like_helical_dom_sf"/>
</dbReference>
<proteinExistence type="predicted"/>
<dbReference type="SUPFAM" id="SSF47413">
    <property type="entry name" value="lambda repressor-like DNA-binding domains"/>
    <property type="match status" value="1"/>
</dbReference>
<dbReference type="CDD" id="cd00093">
    <property type="entry name" value="HTH_XRE"/>
    <property type="match status" value="1"/>
</dbReference>
<comment type="caution">
    <text evidence="2">The sequence shown here is derived from an EMBL/GenBank/DDBJ whole genome shotgun (WGS) entry which is preliminary data.</text>
</comment>
<evidence type="ECO:0000313" key="3">
    <source>
        <dbReference type="Proteomes" id="UP000295681"/>
    </source>
</evidence>
<dbReference type="PANTHER" id="PTHR37038">
    <property type="entry name" value="TRANSCRIPTIONAL REGULATOR-RELATED"/>
    <property type="match status" value="1"/>
</dbReference>
<dbReference type="Proteomes" id="UP000295681">
    <property type="component" value="Unassembled WGS sequence"/>
</dbReference>
<name>A0A4R5N905_9LACO</name>
<gene>
    <name evidence="2" type="ORF">C5L23_000076</name>
</gene>
<dbReference type="RefSeq" id="WP_010006722.1">
    <property type="nucleotide sequence ID" value="NZ_JAGYGP010000003.1"/>
</dbReference>
<dbReference type="PROSITE" id="PS50943">
    <property type="entry name" value="HTH_CROC1"/>
    <property type="match status" value="1"/>
</dbReference>
<dbReference type="InterPro" id="IPR010982">
    <property type="entry name" value="Lambda_DNA-bd_dom_sf"/>
</dbReference>
<dbReference type="AlphaFoldDB" id="A0A4R5N905"/>
<dbReference type="EMBL" id="PUFI01000013">
    <property type="protein sequence ID" value="TDG68474.1"/>
    <property type="molecule type" value="Genomic_DNA"/>
</dbReference>
<reference evidence="2 3" key="1">
    <citation type="journal article" date="2019" name="Appl. Microbiol. Biotechnol.">
        <title>Uncovering carbohydrate metabolism through a genotype-phenotype association study of 56 lactic acid bacteria genomes.</title>
        <authorList>
            <person name="Buron-Moles G."/>
            <person name="Chailyan A."/>
            <person name="Dolejs I."/>
            <person name="Forster J."/>
            <person name="Miks M.H."/>
        </authorList>
    </citation>
    <scope>NUCLEOTIDE SEQUENCE [LARGE SCALE GENOMIC DNA]</scope>
    <source>
        <strain evidence="2 3">ATCC 700006</strain>
    </source>
</reference>
<dbReference type="GO" id="GO:0003677">
    <property type="term" value="F:DNA binding"/>
    <property type="evidence" value="ECO:0007669"/>
    <property type="project" value="InterPro"/>
</dbReference>